<dbReference type="Pfam" id="PF00642">
    <property type="entry name" value="zf-CCCH"/>
    <property type="match status" value="1"/>
</dbReference>
<evidence type="ECO:0000256" key="4">
    <source>
        <dbReference type="PROSITE-ProRule" id="PRU00723"/>
    </source>
</evidence>
<dbReference type="InterPro" id="IPR036855">
    <property type="entry name" value="Znf_CCCH_sf"/>
</dbReference>
<evidence type="ECO:0000313" key="6">
    <source>
        <dbReference type="EMBL" id="AYV80824.1"/>
    </source>
</evidence>
<dbReference type="PROSITE" id="PS50103">
    <property type="entry name" value="ZF_C3H1"/>
    <property type="match status" value="1"/>
</dbReference>
<protein>
    <recommendedName>
        <fullName evidence="5">C3H1-type domain-containing protein</fullName>
    </recommendedName>
</protein>
<feature type="zinc finger region" description="C3H1-type" evidence="4">
    <location>
        <begin position="35"/>
        <end position="63"/>
    </location>
</feature>
<evidence type="ECO:0000259" key="5">
    <source>
        <dbReference type="PROSITE" id="PS50103"/>
    </source>
</evidence>
<dbReference type="InterPro" id="IPR000571">
    <property type="entry name" value="Znf_CCCH"/>
</dbReference>
<dbReference type="GO" id="GO:0008270">
    <property type="term" value="F:zinc ion binding"/>
    <property type="evidence" value="ECO:0007669"/>
    <property type="project" value="UniProtKB-KW"/>
</dbReference>
<accession>A0A3G5A2U2</accession>
<name>A0A3G5A2U2_9VIRU</name>
<proteinExistence type="predicted"/>
<organism evidence="6">
    <name type="scientific">Harvfovirus sp</name>
    <dbReference type="NCBI Taxonomy" id="2487768"/>
    <lineage>
        <taxon>Viruses</taxon>
        <taxon>Varidnaviria</taxon>
        <taxon>Bamfordvirae</taxon>
        <taxon>Nucleocytoviricota</taxon>
        <taxon>Megaviricetes</taxon>
        <taxon>Imitervirales</taxon>
        <taxon>Mimiviridae</taxon>
        <taxon>Klosneuvirinae</taxon>
    </lineage>
</organism>
<keyword evidence="2 4" id="KW-0863">Zinc-finger</keyword>
<evidence type="ECO:0000256" key="1">
    <source>
        <dbReference type="ARBA" id="ARBA00022723"/>
    </source>
</evidence>
<reference evidence="6" key="1">
    <citation type="submission" date="2018-10" db="EMBL/GenBank/DDBJ databases">
        <title>Hidden diversity of soil giant viruses.</title>
        <authorList>
            <person name="Schulz F."/>
            <person name="Alteio L."/>
            <person name="Goudeau D."/>
            <person name="Ryan E.M."/>
            <person name="Malmstrom R.R."/>
            <person name="Blanchard J."/>
            <person name="Woyke T."/>
        </authorList>
    </citation>
    <scope>NUCLEOTIDE SEQUENCE</scope>
    <source>
        <strain evidence="6">HAV1</strain>
    </source>
</reference>
<sequence>MGERYDKWITVVNKRGAKRDGFGPDVGRDVKDVKNMKKVLCNNVLMSQTCHYGDKCMYAHSLDDQNVDTVRRKAYDILDGREGISYKPDRELSKTFLQLTKICDACCKNKCPGGYNCKYGVFDKKYQICADDLRYGICYNTTCNNIHLTNRGLIPLNSIGLQEPIKIIKFTDRSKSVSVPDGTLLSEDFFQNLGKSSRNTYDIDESSEEEDMTNTKERIKEFLEENSDSDRSCDESIFDVKKLK</sequence>
<keyword evidence="3 4" id="KW-0862">Zinc</keyword>
<evidence type="ECO:0000256" key="2">
    <source>
        <dbReference type="ARBA" id="ARBA00022771"/>
    </source>
</evidence>
<keyword evidence="1 4" id="KW-0479">Metal-binding</keyword>
<dbReference type="EMBL" id="MK072249">
    <property type="protein sequence ID" value="AYV80824.1"/>
    <property type="molecule type" value="Genomic_DNA"/>
</dbReference>
<evidence type="ECO:0000256" key="3">
    <source>
        <dbReference type="ARBA" id="ARBA00022833"/>
    </source>
</evidence>
<dbReference type="Gene3D" id="4.10.1000.10">
    <property type="entry name" value="Zinc finger, CCCH-type"/>
    <property type="match status" value="1"/>
</dbReference>
<gene>
    <name evidence="6" type="ORF">Harvfovirus7_21</name>
</gene>
<dbReference type="SUPFAM" id="SSF90229">
    <property type="entry name" value="CCCH zinc finger"/>
    <property type="match status" value="1"/>
</dbReference>
<feature type="domain" description="C3H1-type" evidence="5">
    <location>
        <begin position="35"/>
        <end position="63"/>
    </location>
</feature>